<gene>
    <name evidence="3" type="ORF">F3Y22_tig00110610pilonHSYRG00951</name>
</gene>
<accession>A0A6A3A3S7</accession>
<dbReference type="GO" id="GO:0008017">
    <property type="term" value="F:microtubule binding"/>
    <property type="evidence" value="ECO:0007669"/>
    <property type="project" value="TreeGrafter"/>
</dbReference>
<dbReference type="InterPro" id="IPR011989">
    <property type="entry name" value="ARM-like"/>
</dbReference>
<dbReference type="GO" id="GO:0000226">
    <property type="term" value="P:microtubule cytoskeleton organization"/>
    <property type="evidence" value="ECO:0007669"/>
    <property type="project" value="TreeGrafter"/>
</dbReference>
<dbReference type="Pfam" id="PF12348">
    <property type="entry name" value="CLASP_N"/>
    <property type="match status" value="1"/>
</dbReference>
<reference evidence="3" key="1">
    <citation type="submission" date="2019-09" db="EMBL/GenBank/DDBJ databases">
        <title>Draft genome information of white flower Hibiscus syriacus.</title>
        <authorList>
            <person name="Kim Y.-M."/>
        </authorList>
    </citation>
    <scope>NUCLEOTIDE SEQUENCE [LARGE SCALE GENOMIC DNA]</scope>
    <source>
        <strain evidence="3">YM2019G1</strain>
    </source>
</reference>
<protein>
    <submittedName>
        <fullName evidence="3">CLIP-associated protein, putative isoform 4</fullName>
    </submittedName>
</protein>
<dbReference type="SMART" id="SM01349">
    <property type="entry name" value="TOG"/>
    <property type="match status" value="1"/>
</dbReference>
<feature type="domain" description="TOG" evidence="2">
    <location>
        <begin position="84"/>
        <end position="327"/>
    </location>
</feature>
<keyword evidence="4" id="KW-1185">Reference proteome</keyword>
<dbReference type="Proteomes" id="UP000436088">
    <property type="component" value="Unassembled WGS sequence"/>
</dbReference>
<dbReference type="PANTHER" id="PTHR21567">
    <property type="entry name" value="CLASP"/>
    <property type="match status" value="1"/>
</dbReference>
<dbReference type="PANTHER" id="PTHR21567:SF74">
    <property type="entry name" value="CLIP-ASSOCIATED PROTEIN-LIKE ISOFORM X1"/>
    <property type="match status" value="1"/>
</dbReference>
<evidence type="ECO:0000313" key="3">
    <source>
        <dbReference type="EMBL" id="KAE8697885.1"/>
    </source>
</evidence>
<feature type="region of interest" description="Disordered" evidence="1">
    <location>
        <begin position="46"/>
        <end position="69"/>
    </location>
</feature>
<evidence type="ECO:0000259" key="2">
    <source>
        <dbReference type="SMART" id="SM01349"/>
    </source>
</evidence>
<dbReference type="GO" id="GO:0005881">
    <property type="term" value="C:cytoplasmic microtubule"/>
    <property type="evidence" value="ECO:0007669"/>
    <property type="project" value="TreeGrafter"/>
</dbReference>
<evidence type="ECO:0000313" key="4">
    <source>
        <dbReference type="Proteomes" id="UP000436088"/>
    </source>
</evidence>
<dbReference type="Gene3D" id="1.25.10.10">
    <property type="entry name" value="Leucine-rich Repeat Variant"/>
    <property type="match status" value="4"/>
</dbReference>
<comment type="caution">
    <text evidence="3">The sequence shown here is derived from an EMBL/GenBank/DDBJ whole genome shotgun (WGS) entry which is preliminary data.</text>
</comment>
<evidence type="ECO:0000256" key="1">
    <source>
        <dbReference type="SAM" id="MobiDB-lite"/>
    </source>
</evidence>
<dbReference type="EMBL" id="VEPZ02001049">
    <property type="protein sequence ID" value="KAE8697885.1"/>
    <property type="molecule type" value="Genomic_DNA"/>
</dbReference>
<feature type="compositionally biased region" description="Basic and acidic residues" evidence="1">
    <location>
        <begin position="55"/>
        <end position="69"/>
    </location>
</feature>
<sequence>MYMQFGTEFLAELQQNNLPSSVLGDINIRLQRIEPKVFSFNGLMSSSSDQVDSTKVNRAESNPRKKDSFKEIPVSGGEIDFTDKLVVPVTLNSEKELIREMEKIACMLAAENDWSVRIAAMQRVEALVIGGSVGYPCFHALLKQLVVPLCTQLSDRRSSIVKQACHLLCFLSKELLGDFEACSEMFIPVLFKLVVITVLIIAESADTCIKTMLRNCKVSRILPQIVNHAKHDRNAVLRARCCEYSLLMLEYWVDAPEIQRSADLYEDLIKCCIADAMSEVRSNARRCYRLFKKIWPERSQQLFMSFDSVIQRMINDEDGTTQRRHPSPSVRVRDVRKSHKALQAPSSTNLPGPVTSTVTTVDRNRPVPVGFPLSAGPFHPEVKSHRNGSERSFENMQHANKQRVPAIGNTLAGLNISEKHSYQKQQSDSLDLGVVLPSASGLHFPPIVTASAVTANAIFTDSTASTVKGKQASEKLGGGFMEEHSDDRLAWKSVDKHIDKQYVESSSKDANFRDSQGNVIPNFQRPLLRKNASSRVSGNSRSFLDDNQIFFGETSNYVNGPASLQGVLTEGLSPNSNWFARVEAFNYVRSLLQQDQKGFQEVAQNFEKVMKLFFQHLNDPHHKVAQAALSALADVISACRKPFESYLDRILYHVFSRRTEITEGKTAVIEYAIGSIKKNAMNSDGAANSGILKLWIAKLLPLIYDKNTKLKEAAISCIVSIHTHYDSTGVINYIMCMSAEEQTSLRRILKQQTPRIEMDLINFSQNKRERPRPRNSYDPSDVLPPDGEYNGALKKAYYFGRYSSGLNDIDNGKKLSAQEPVQVLESIAQKVSSEAEKKLNQNLEGDSNNAFICTATGADENVKSPLGHPDGIDCENVLNNYRPSLCFDLNMNTSSNHLEVRGSNFGNDTFIDGNYSLEDSSNTKIFSSLRSRIIIPQILHQISINKESATIRQEALKQLMEASKDSNHSIWTKHFNQILKVVIEVLDDPDSSTRELTFQLVADMVNKQKDAMEDSIELVIEKLLHIAKDAISKVSTEAEKCLSTILSEYDPFKCLSV</sequence>
<name>A0A6A3A3S7_HIBSY</name>
<dbReference type="InterPro" id="IPR024395">
    <property type="entry name" value="CLASP_N_dom"/>
</dbReference>
<dbReference type="InterPro" id="IPR016024">
    <property type="entry name" value="ARM-type_fold"/>
</dbReference>
<dbReference type="AlphaFoldDB" id="A0A6A3A3S7"/>
<dbReference type="SUPFAM" id="SSF48371">
    <property type="entry name" value="ARM repeat"/>
    <property type="match status" value="1"/>
</dbReference>
<feature type="region of interest" description="Disordered" evidence="1">
    <location>
        <begin position="760"/>
        <end position="786"/>
    </location>
</feature>
<dbReference type="InterPro" id="IPR034085">
    <property type="entry name" value="TOG"/>
</dbReference>
<organism evidence="3 4">
    <name type="scientific">Hibiscus syriacus</name>
    <name type="common">Rose of Sharon</name>
    <dbReference type="NCBI Taxonomy" id="106335"/>
    <lineage>
        <taxon>Eukaryota</taxon>
        <taxon>Viridiplantae</taxon>
        <taxon>Streptophyta</taxon>
        <taxon>Embryophyta</taxon>
        <taxon>Tracheophyta</taxon>
        <taxon>Spermatophyta</taxon>
        <taxon>Magnoliopsida</taxon>
        <taxon>eudicotyledons</taxon>
        <taxon>Gunneridae</taxon>
        <taxon>Pentapetalae</taxon>
        <taxon>rosids</taxon>
        <taxon>malvids</taxon>
        <taxon>Malvales</taxon>
        <taxon>Malvaceae</taxon>
        <taxon>Malvoideae</taxon>
        <taxon>Hibiscus</taxon>
    </lineage>
</organism>
<feature type="compositionally biased region" description="Polar residues" evidence="1">
    <location>
        <begin position="344"/>
        <end position="361"/>
    </location>
</feature>
<feature type="region of interest" description="Disordered" evidence="1">
    <location>
        <begin position="316"/>
        <end position="366"/>
    </location>
</feature>
<proteinExistence type="predicted"/>